<comment type="caution">
    <text evidence="1">The sequence shown here is derived from an EMBL/GenBank/DDBJ whole genome shotgun (WGS) entry which is preliminary data.</text>
</comment>
<reference evidence="1 2" key="1">
    <citation type="submission" date="2018-09" db="EMBL/GenBank/DDBJ databases">
        <title>A high-quality reference genome of wild soybean provides a powerful tool to mine soybean genomes.</title>
        <authorList>
            <person name="Xie M."/>
            <person name="Chung C.Y.L."/>
            <person name="Li M.-W."/>
            <person name="Wong F.-L."/>
            <person name="Chan T.-F."/>
            <person name="Lam H.-M."/>
        </authorList>
    </citation>
    <scope>NUCLEOTIDE SEQUENCE [LARGE SCALE GENOMIC DNA]</scope>
    <source>
        <strain evidence="2">cv. W05</strain>
        <tissue evidence="1">Hypocotyl of etiolated seedlings</tissue>
    </source>
</reference>
<evidence type="ECO:0000313" key="1">
    <source>
        <dbReference type="EMBL" id="RZB92600.1"/>
    </source>
</evidence>
<dbReference type="AlphaFoldDB" id="A0A445J2J1"/>
<accession>A0A445J2J1</accession>
<evidence type="ECO:0000313" key="2">
    <source>
        <dbReference type="Proteomes" id="UP000289340"/>
    </source>
</evidence>
<dbReference type="Proteomes" id="UP000289340">
    <property type="component" value="Chromosome 9"/>
</dbReference>
<name>A0A445J2J1_GLYSO</name>
<gene>
    <name evidence="1" type="ORF">D0Y65_024528</name>
</gene>
<protein>
    <submittedName>
        <fullName evidence="1">Uncharacterized protein</fullName>
    </submittedName>
</protein>
<proteinExistence type="predicted"/>
<organism evidence="1 2">
    <name type="scientific">Glycine soja</name>
    <name type="common">Wild soybean</name>
    <dbReference type="NCBI Taxonomy" id="3848"/>
    <lineage>
        <taxon>Eukaryota</taxon>
        <taxon>Viridiplantae</taxon>
        <taxon>Streptophyta</taxon>
        <taxon>Embryophyta</taxon>
        <taxon>Tracheophyta</taxon>
        <taxon>Spermatophyta</taxon>
        <taxon>Magnoliopsida</taxon>
        <taxon>eudicotyledons</taxon>
        <taxon>Gunneridae</taxon>
        <taxon>Pentapetalae</taxon>
        <taxon>rosids</taxon>
        <taxon>fabids</taxon>
        <taxon>Fabales</taxon>
        <taxon>Fabaceae</taxon>
        <taxon>Papilionoideae</taxon>
        <taxon>50 kb inversion clade</taxon>
        <taxon>NPAAA clade</taxon>
        <taxon>indigoferoid/millettioid clade</taxon>
        <taxon>Phaseoleae</taxon>
        <taxon>Glycine</taxon>
        <taxon>Glycine subgen. Soja</taxon>
    </lineage>
</organism>
<keyword evidence="2" id="KW-1185">Reference proteome</keyword>
<dbReference type="EMBL" id="QZWG01000009">
    <property type="protein sequence ID" value="RZB92600.1"/>
    <property type="molecule type" value="Genomic_DNA"/>
</dbReference>
<sequence>MSDINMILLSLKHIYYQYRSKLDWSQQTFLYVVSCCLGLLHPHPLLSTFLKWCSYFSQNMQKCIECDRLHGNQLITLISIHSNMI</sequence>